<accession>A0ACB9AGP9</accession>
<reference evidence="1 2" key="2">
    <citation type="journal article" date="2022" name="Mol. Ecol. Resour.">
        <title>The genomes of chicory, endive, great burdock and yacon provide insights into Asteraceae paleo-polyploidization history and plant inulin production.</title>
        <authorList>
            <person name="Fan W."/>
            <person name="Wang S."/>
            <person name="Wang H."/>
            <person name="Wang A."/>
            <person name="Jiang F."/>
            <person name="Liu H."/>
            <person name="Zhao H."/>
            <person name="Xu D."/>
            <person name="Zhang Y."/>
        </authorList>
    </citation>
    <scope>NUCLEOTIDE SEQUENCE [LARGE SCALE GENOMIC DNA]</scope>
    <source>
        <strain evidence="2">cv. Punajuju</strain>
        <tissue evidence="1">Leaves</tissue>
    </source>
</reference>
<sequence length="97" mass="11026">MHNLCSHKRGIKTNTIPRVALAGKPPPQYQSRDKNGVFALLLLHHLLSLTLICPQLSLSIVNLISPNSYAYFALDTAPIRLKFYPSCYSKWLEAFWI</sequence>
<gene>
    <name evidence="1" type="ORF">L2E82_38890</name>
</gene>
<evidence type="ECO:0000313" key="2">
    <source>
        <dbReference type="Proteomes" id="UP001055811"/>
    </source>
</evidence>
<protein>
    <submittedName>
        <fullName evidence="1">Uncharacterized protein</fullName>
    </submittedName>
</protein>
<dbReference type="EMBL" id="CM042015">
    <property type="protein sequence ID" value="KAI3709131.1"/>
    <property type="molecule type" value="Genomic_DNA"/>
</dbReference>
<keyword evidence="2" id="KW-1185">Reference proteome</keyword>
<reference evidence="2" key="1">
    <citation type="journal article" date="2022" name="Mol. Ecol. Resour.">
        <title>The genomes of chicory, endive, great burdock and yacon provide insights into Asteraceae palaeo-polyploidization history and plant inulin production.</title>
        <authorList>
            <person name="Fan W."/>
            <person name="Wang S."/>
            <person name="Wang H."/>
            <person name="Wang A."/>
            <person name="Jiang F."/>
            <person name="Liu H."/>
            <person name="Zhao H."/>
            <person name="Xu D."/>
            <person name="Zhang Y."/>
        </authorList>
    </citation>
    <scope>NUCLEOTIDE SEQUENCE [LARGE SCALE GENOMIC DNA]</scope>
    <source>
        <strain evidence="2">cv. Punajuju</strain>
    </source>
</reference>
<comment type="caution">
    <text evidence="1">The sequence shown here is derived from an EMBL/GenBank/DDBJ whole genome shotgun (WGS) entry which is preliminary data.</text>
</comment>
<dbReference type="Proteomes" id="UP001055811">
    <property type="component" value="Linkage Group LG07"/>
</dbReference>
<proteinExistence type="predicted"/>
<name>A0ACB9AGP9_CICIN</name>
<organism evidence="1 2">
    <name type="scientific">Cichorium intybus</name>
    <name type="common">Chicory</name>
    <dbReference type="NCBI Taxonomy" id="13427"/>
    <lineage>
        <taxon>Eukaryota</taxon>
        <taxon>Viridiplantae</taxon>
        <taxon>Streptophyta</taxon>
        <taxon>Embryophyta</taxon>
        <taxon>Tracheophyta</taxon>
        <taxon>Spermatophyta</taxon>
        <taxon>Magnoliopsida</taxon>
        <taxon>eudicotyledons</taxon>
        <taxon>Gunneridae</taxon>
        <taxon>Pentapetalae</taxon>
        <taxon>asterids</taxon>
        <taxon>campanulids</taxon>
        <taxon>Asterales</taxon>
        <taxon>Asteraceae</taxon>
        <taxon>Cichorioideae</taxon>
        <taxon>Cichorieae</taxon>
        <taxon>Cichoriinae</taxon>
        <taxon>Cichorium</taxon>
    </lineage>
</organism>
<evidence type="ECO:0000313" key="1">
    <source>
        <dbReference type="EMBL" id="KAI3709131.1"/>
    </source>
</evidence>